<protein>
    <submittedName>
        <fullName evidence="1">Uncharacterized protein</fullName>
    </submittedName>
</protein>
<accession>A0A9D1J696</accession>
<reference evidence="1" key="1">
    <citation type="submission" date="2020-10" db="EMBL/GenBank/DDBJ databases">
        <authorList>
            <person name="Gilroy R."/>
        </authorList>
    </citation>
    <scope>NUCLEOTIDE SEQUENCE</scope>
    <source>
        <strain evidence="1">ChiHjej13B12-12457</strain>
    </source>
</reference>
<evidence type="ECO:0000313" key="1">
    <source>
        <dbReference type="EMBL" id="HIR62395.1"/>
    </source>
</evidence>
<evidence type="ECO:0000313" key="2">
    <source>
        <dbReference type="Proteomes" id="UP000886744"/>
    </source>
</evidence>
<sequence>MEKDNRISDYRNIRNLEELQYCRRLLSSRIDHQEIMVLYKLRCVWEFISPSNLLDMGCKAIASHNPSFNILYRTVDFIRNLAKSRRKKETE</sequence>
<name>A0A9D1J696_9BACT</name>
<proteinExistence type="predicted"/>
<organism evidence="1 2">
    <name type="scientific">Candidatus Coprenecus avistercoris</name>
    <dbReference type="NCBI Taxonomy" id="2840730"/>
    <lineage>
        <taxon>Bacteria</taxon>
        <taxon>Pseudomonadati</taxon>
        <taxon>Bacteroidota</taxon>
        <taxon>Bacteroidia</taxon>
        <taxon>Bacteroidales</taxon>
        <taxon>Rikenellaceae</taxon>
        <taxon>Rikenellaceae incertae sedis</taxon>
        <taxon>Candidatus Coprenecus</taxon>
    </lineage>
</organism>
<dbReference type="Proteomes" id="UP000886744">
    <property type="component" value="Unassembled WGS sequence"/>
</dbReference>
<gene>
    <name evidence="1" type="ORF">IAC94_02575</name>
</gene>
<dbReference type="EMBL" id="DVHI01000032">
    <property type="protein sequence ID" value="HIR62395.1"/>
    <property type="molecule type" value="Genomic_DNA"/>
</dbReference>
<dbReference type="AlphaFoldDB" id="A0A9D1J696"/>
<reference evidence="1" key="2">
    <citation type="journal article" date="2021" name="PeerJ">
        <title>Extensive microbial diversity within the chicken gut microbiome revealed by metagenomics and culture.</title>
        <authorList>
            <person name="Gilroy R."/>
            <person name="Ravi A."/>
            <person name="Getino M."/>
            <person name="Pursley I."/>
            <person name="Horton D.L."/>
            <person name="Alikhan N.F."/>
            <person name="Baker D."/>
            <person name="Gharbi K."/>
            <person name="Hall N."/>
            <person name="Watson M."/>
            <person name="Adriaenssens E.M."/>
            <person name="Foster-Nyarko E."/>
            <person name="Jarju S."/>
            <person name="Secka A."/>
            <person name="Antonio M."/>
            <person name="Oren A."/>
            <person name="Chaudhuri R.R."/>
            <person name="La Ragione R."/>
            <person name="Hildebrand F."/>
            <person name="Pallen M.J."/>
        </authorList>
    </citation>
    <scope>NUCLEOTIDE SEQUENCE</scope>
    <source>
        <strain evidence="1">ChiHjej13B12-12457</strain>
    </source>
</reference>
<comment type="caution">
    <text evidence="1">The sequence shown here is derived from an EMBL/GenBank/DDBJ whole genome shotgun (WGS) entry which is preliminary data.</text>
</comment>